<feature type="transmembrane region" description="Helical" evidence="5">
    <location>
        <begin position="113"/>
        <end position="132"/>
    </location>
</feature>
<sequence>MEQPKKRITAMCTAYGVDGAVRGGMIGLMWGLFQGTYYGWQDQLRGRLLGMHVARNLAANTVGFAAFLGIYQIAHCSMENSRKRSDWKNAAAAGLVTGGVMGLPLAVRTGEPRWALFAAGFTAALTGSLDLARPR</sequence>
<dbReference type="OrthoDB" id="75343at2759"/>
<comment type="subunit">
    <text evidence="5">Component of the TIM22 complex.</text>
</comment>
<accession>L1JXR6</accession>
<evidence type="ECO:0000256" key="5">
    <source>
        <dbReference type="RuleBase" id="RU367038"/>
    </source>
</evidence>
<proteinExistence type="inferred from homology"/>
<reference evidence="6 8" key="1">
    <citation type="journal article" date="2012" name="Nature">
        <title>Algal genomes reveal evolutionary mosaicism and the fate of nucleomorphs.</title>
        <authorList>
            <consortium name="DOE Joint Genome Institute"/>
            <person name="Curtis B.A."/>
            <person name="Tanifuji G."/>
            <person name="Burki F."/>
            <person name="Gruber A."/>
            <person name="Irimia M."/>
            <person name="Maruyama S."/>
            <person name="Arias M.C."/>
            <person name="Ball S.G."/>
            <person name="Gile G.H."/>
            <person name="Hirakawa Y."/>
            <person name="Hopkins J.F."/>
            <person name="Kuo A."/>
            <person name="Rensing S.A."/>
            <person name="Schmutz J."/>
            <person name="Symeonidi A."/>
            <person name="Elias M."/>
            <person name="Eveleigh R.J."/>
            <person name="Herman E.K."/>
            <person name="Klute M.J."/>
            <person name="Nakayama T."/>
            <person name="Obornik M."/>
            <person name="Reyes-Prieto A."/>
            <person name="Armbrust E.V."/>
            <person name="Aves S.J."/>
            <person name="Beiko R.G."/>
            <person name="Coutinho P."/>
            <person name="Dacks J.B."/>
            <person name="Durnford D.G."/>
            <person name="Fast N.M."/>
            <person name="Green B.R."/>
            <person name="Grisdale C.J."/>
            <person name="Hempel F."/>
            <person name="Henrissat B."/>
            <person name="Hoppner M.P."/>
            <person name="Ishida K."/>
            <person name="Kim E."/>
            <person name="Koreny L."/>
            <person name="Kroth P.G."/>
            <person name="Liu Y."/>
            <person name="Malik S.B."/>
            <person name="Maier U.G."/>
            <person name="McRose D."/>
            <person name="Mock T."/>
            <person name="Neilson J.A."/>
            <person name="Onodera N.T."/>
            <person name="Poole A.M."/>
            <person name="Pritham E.J."/>
            <person name="Richards T.A."/>
            <person name="Rocap G."/>
            <person name="Roy S.W."/>
            <person name="Sarai C."/>
            <person name="Schaack S."/>
            <person name="Shirato S."/>
            <person name="Slamovits C.H."/>
            <person name="Spencer D.F."/>
            <person name="Suzuki S."/>
            <person name="Worden A.Z."/>
            <person name="Zauner S."/>
            <person name="Barry K."/>
            <person name="Bell C."/>
            <person name="Bharti A.K."/>
            <person name="Crow J.A."/>
            <person name="Grimwood J."/>
            <person name="Kramer R."/>
            <person name="Lindquist E."/>
            <person name="Lucas S."/>
            <person name="Salamov A."/>
            <person name="McFadden G.I."/>
            <person name="Lane C.E."/>
            <person name="Keeling P.J."/>
            <person name="Gray M.W."/>
            <person name="Grigoriev I.V."/>
            <person name="Archibald J.M."/>
        </authorList>
    </citation>
    <scope>NUCLEOTIDE SEQUENCE</scope>
    <source>
        <strain evidence="6 8">CCMP2712</strain>
    </source>
</reference>
<dbReference type="KEGG" id="gtt:GUITHDRAFT_150332"/>
<dbReference type="EMBL" id="JH992970">
    <property type="protein sequence ID" value="EKX53157.1"/>
    <property type="molecule type" value="Genomic_DNA"/>
</dbReference>
<dbReference type="GeneID" id="17310191"/>
<evidence type="ECO:0000256" key="1">
    <source>
        <dbReference type="ARBA" id="ARBA00004141"/>
    </source>
</evidence>
<dbReference type="Pfam" id="PF02466">
    <property type="entry name" value="Tim17"/>
    <property type="match status" value="1"/>
</dbReference>
<evidence type="ECO:0000256" key="2">
    <source>
        <dbReference type="ARBA" id="ARBA00022692"/>
    </source>
</evidence>
<comment type="similarity">
    <text evidence="5">Belongs to the Tim17/Tim22/Tim23 family.</text>
</comment>
<comment type="function">
    <text evidence="5">Essential core component of the TIM22 complex, a complex that mediates the import and insertion of multi-pass transmembrane proteins into the mitochondrial inner membrane. In the TIM22 complex, it constitutes the voltage-activated and signal-gated channel. Forms a twin-pore translocase that uses the membrane potential as external driving force in 2 voltage-dependent steps.</text>
</comment>
<dbReference type="HOGENOM" id="CLU_1889760_0_0_1"/>
<evidence type="ECO:0000313" key="8">
    <source>
        <dbReference type="Proteomes" id="UP000011087"/>
    </source>
</evidence>
<dbReference type="GO" id="GO:0045039">
    <property type="term" value="P:protein insertion into mitochondrial inner membrane"/>
    <property type="evidence" value="ECO:0007669"/>
    <property type="project" value="UniProtKB-UniRule"/>
</dbReference>
<evidence type="ECO:0000313" key="6">
    <source>
        <dbReference type="EMBL" id="EKX53157.1"/>
    </source>
</evidence>
<keyword evidence="5" id="KW-0813">Transport</keyword>
<keyword evidence="5" id="KW-0999">Mitochondrion inner membrane</keyword>
<dbReference type="AlphaFoldDB" id="L1JXR6"/>
<keyword evidence="5" id="KW-0653">Protein transport</keyword>
<keyword evidence="3 5" id="KW-1133">Transmembrane helix</keyword>
<dbReference type="PANTHER" id="PTHR14110:SF5">
    <property type="entry name" value="OUTER ENVELOPE PORE PROTEIN 16-4, CHLOROPLASTIC"/>
    <property type="match status" value="1"/>
</dbReference>
<keyword evidence="8" id="KW-1185">Reference proteome</keyword>
<protein>
    <recommendedName>
        <fullName evidence="5">Mitochondrial import inner membrane translocase subunit TIM22</fullName>
    </recommendedName>
</protein>
<feature type="transmembrane region" description="Helical" evidence="5">
    <location>
        <begin position="86"/>
        <end position="107"/>
    </location>
</feature>
<dbReference type="GO" id="GO:0042721">
    <property type="term" value="C:TIM22 mitochondrial import inner membrane insertion complex"/>
    <property type="evidence" value="ECO:0007669"/>
    <property type="project" value="UniProtKB-UniRule"/>
</dbReference>
<name>L1JXR6_GUITC</name>
<reference evidence="7" key="3">
    <citation type="submission" date="2016-03" db="UniProtKB">
        <authorList>
            <consortium name="EnsemblProtists"/>
        </authorList>
    </citation>
    <scope>IDENTIFICATION</scope>
</reference>
<comment type="subcellular location">
    <subcellularLocation>
        <location evidence="1">Membrane</location>
        <topology evidence="1">Multi-pass membrane protein</topology>
    </subcellularLocation>
    <subcellularLocation>
        <location evidence="5">Mitochondrion inner membrane</location>
        <topology evidence="5">Multi-pass membrane protein</topology>
    </subcellularLocation>
</comment>
<dbReference type="EnsemblProtists" id="EKX53157">
    <property type="protein sequence ID" value="EKX53157"/>
    <property type="gene ID" value="GUITHDRAFT_150332"/>
</dbReference>
<keyword evidence="4 5" id="KW-0472">Membrane</keyword>
<keyword evidence="5" id="KW-0496">Mitochondrion</keyword>
<feature type="transmembrane region" description="Helical" evidence="5">
    <location>
        <begin position="53"/>
        <end position="74"/>
    </location>
</feature>
<gene>
    <name evidence="6" type="ORF">GUITHDRAFT_150332</name>
</gene>
<keyword evidence="2 5" id="KW-0812">Transmembrane</keyword>
<dbReference type="PaxDb" id="55529-EKX53157"/>
<evidence type="ECO:0000256" key="4">
    <source>
        <dbReference type="ARBA" id="ARBA00023136"/>
    </source>
</evidence>
<dbReference type="GO" id="GO:0030943">
    <property type="term" value="F:mitochondrion targeting sequence binding"/>
    <property type="evidence" value="ECO:0007669"/>
    <property type="project" value="TreeGrafter"/>
</dbReference>
<organism evidence="6">
    <name type="scientific">Guillardia theta (strain CCMP2712)</name>
    <name type="common">Cryptophyte</name>
    <dbReference type="NCBI Taxonomy" id="905079"/>
    <lineage>
        <taxon>Eukaryota</taxon>
        <taxon>Cryptophyceae</taxon>
        <taxon>Pyrenomonadales</taxon>
        <taxon>Geminigeraceae</taxon>
        <taxon>Guillardia</taxon>
    </lineage>
</organism>
<reference evidence="8" key="2">
    <citation type="submission" date="2012-11" db="EMBL/GenBank/DDBJ databases">
        <authorList>
            <person name="Kuo A."/>
            <person name="Curtis B.A."/>
            <person name="Tanifuji G."/>
            <person name="Burki F."/>
            <person name="Gruber A."/>
            <person name="Irimia M."/>
            <person name="Maruyama S."/>
            <person name="Arias M.C."/>
            <person name="Ball S.G."/>
            <person name="Gile G.H."/>
            <person name="Hirakawa Y."/>
            <person name="Hopkins J.F."/>
            <person name="Rensing S.A."/>
            <person name="Schmutz J."/>
            <person name="Symeonidi A."/>
            <person name="Elias M."/>
            <person name="Eveleigh R.J."/>
            <person name="Herman E.K."/>
            <person name="Klute M.J."/>
            <person name="Nakayama T."/>
            <person name="Obornik M."/>
            <person name="Reyes-Prieto A."/>
            <person name="Armbrust E.V."/>
            <person name="Aves S.J."/>
            <person name="Beiko R.G."/>
            <person name="Coutinho P."/>
            <person name="Dacks J.B."/>
            <person name="Durnford D.G."/>
            <person name="Fast N.M."/>
            <person name="Green B.R."/>
            <person name="Grisdale C."/>
            <person name="Hempe F."/>
            <person name="Henrissat B."/>
            <person name="Hoppner M.P."/>
            <person name="Ishida K.-I."/>
            <person name="Kim E."/>
            <person name="Koreny L."/>
            <person name="Kroth P.G."/>
            <person name="Liu Y."/>
            <person name="Malik S.-B."/>
            <person name="Maier U.G."/>
            <person name="McRose D."/>
            <person name="Mock T."/>
            <person name="Neilson J.A."/>
            <person name="Onodera N.T."/>
            <person name="Poole A.M."/>
            <person name="Pritham E.J."/>
            <person name="Richards T.A."/>
            <person name="Rocap G."/>
            <person name="Roy S.W."/>
            <person name="Sarai C."/>
            <person name="Schaack S."/>
            <person name="Shirato S."/>
            <person name="Slamovits C.H."/>
            <person name="Spencer D.F."/>
            <person name="Suzuki S."/>
            <person name="Worden A.Z."/>
            <person name="Zauner S."/>
            <person name="Barry K."/>
            <person name="Bell C."/>
            <person name="Bharti A.K."/>
            <person name="Crow J.A."/>
            <person name="Grimwood J."/>
            <person name="Kramer R."/>
            <person name="Lindquist E."/>
            <person name="Lucas S."/>
            <person name="Salamov A."/>
            <person name="McFadden G.I."/>
            <person name="Lane C.E."/>
            <person name="Keeling P.J."/>
            <person name="Gray M.W."/>
            <person name="Grigoriev I.V."/>
            <person name="Archibald J.M."/>
        </authorList>
    </citation>
    <scope>NUCLEOTIDE SEQUENCE</scope>
    <source>
        <strain evidence="8">CCMP2712</strain>
    </source>
</reference>
<evidence type="ECO:0000313" key="7">
    <source>
        <dbReference type="EnsemblProtists" id="EKX53157"/>
    </source>
</evidence>
<dbReference type="PANTHER" id="PTHR14110">
    <property type="entry name" value="MITOCHONDRIAL IMPORT INNER MEMBRANE TRANSLOCASE SUBUNIT TIM22"/>
    <property type="match status" value="1"/>
</dbReference>
<dbReference type="OMA" id="DWVNGLV"/>
<evidence type="ECO:0000256" key="3">
    <source>
        <dbReference type="ARBA" id="ARBA00022989"/>
    </source>
</evidence>
<dbReference type="Proteomes" id="UP000011087">
    <property type="component" value="Unassembled WGS sequence"/>
</dbReference>
<dbReference type="GO" id="GO:0008320">
    <property type="term" value="F:protein transmembrane transporter activity"/>
    <property type="evidence" value="ECO:0007669"/>
    <property type="project" value="UniProtKB-UniRule"/>
</dbReference>
<dbReference type="RefSeq" id="XP_005840137.1">
    <property type="nucleotide sequence ID" value="XM_005840080.1"/>
</dbReference>
<keyword evidence="5" id="KW-0811">Translocation</keyword>
<dbReference type="InterPro" id="IPR039175">
    <property type="entry name" value="TIM22"/>
</dbReference>